<comment type="caution">
    <text evidence="2">The sequence shown here is derived from an EMBL/GenBank/DDBJ whole genome shotgun (WGS) entry which is preliminary data.</text>
</comment>
<sequence>MLENKASVKNSRTRDAIIKAHEEYTVANRSVKRSIRADKRNNLETLATKAEEAEYKLGSVLHHQQISRKVSQAKEANKGQQRRSNSR</sequence>
<name>A0A9D4J0N5_DREPO</name>
<evidence type="ECO:0000256" key="1">
    <source>
        <dbReference type="SAM" id="MobiDB-lite"/>
    </source>
</evidence>
<protein>
    <submittedName>
        <fullName evidence="2">Uncharacterized protein</fullName>
    </submittedName>
</protein>
<evidence type="ECO:0000313" key="2">
    <source>
        <dbReference type="EMBL" id="KAH3793955.1"/>
    </source>
</evidence>
<reference evidence="2" key="2">
    <citation type="submission" date="2020-11" db="EMBL/GenBank/DDBJ databases">
        <authorList>
            <person name="McCartney M.A."/>
            <person name="Auch B."/>
            <person name="Kono T."/>
            <person name="Mallez S."/>
            <person name="Becker A."/>
            <person name="Gohl D.M."/>
            <person name="Silverstein K.A.T."/>
            <person name="Koren S."/>
            <person name="Bechman K.B."/>
            <person name="Herman A."/>
            <person name="Abrahante J.E."/>
            <person name="Garbe J."/>
        </authorList>
    </citation>
    <scope>NUCLEOTIDE SEQUENCE</scope>
    <source>
        <strain evidence="2">Duluth1</strain>
        <tissue evidence="2">Whole animal</tissue>
    </source>
</reference>
<accession>A0A9D4J0N5</accession>
<evidence type="ECO:0000313" key="3">
    <source>
        <dbReference type="Proteomes" id="UP000828390"/>
    </source>
</evidence>
<gene>
    <name evidence="2" type="ORF">DPMN_147483</name>
</gene>
<proteinExistence type="predicted"/>
<feature type="region of interest" description="Disordered" evidence="1">
    <location>
        <begin position="66"/>
        <end position="87"/>
    </location>
</feature>
<dbReference type="AlphaFoldDB" id="A0A9D4J0N5"/>
<reference evidence="2" key="1">
    <citation type="journal article" date="2019" name="bioRxiv">
        <title>The Genome of the Zebra Mussel, Dreissena polymorpha: A Resource for Invasive Species Research.</title>
        <authorList>
            <person name="McCartney M.A."/>
            <person name="Auch B."/>
            <person name="Kono T."/>
            <person name="Mallez S."/>
            <person name="Zhang Y."/>
            <person name="Obille A."/>
            <person name="Becker A."/>
            <person name="Abrahante J.E."/>
            <person name="Garbe J."/>
            <person name="Badalamenti J.P."/>
            <person name="Herman A."/>
            <person name="Mangelson H."/>
            <person name="Liachko I."/>
            <person name="Sullivan S."/>
            <person name="Sone E.D."/>
            <person name="Koren S."/>
            <person name="Silverstein K.A.T."/>
            <person name="Beckman K.B."/>
            <person name="Gohl D.M."/>
        </authorList>
    </citation>
    <scope>NUCLEOTIDE SEQUENCE</scope>
    <source>
        <strain evidence="2">Duluth1</strain>
        <tissue evidence="2">Whole animal</tissue>
    </source>
</reference>
<keyword evidence="3" id="KW-1185">Reference proteome</keyword>
<organism evidence="2 3">
    <name type="scientific">Dreissena polymorpha</name>
    <name type="common">Zebra mussel</name>
    <name type="synonym">Mytilus polymorpha</name>
    <dbReference type="NCBI Taxonomy" id="45954"/>
    <lineage>
        <taxon>Eukaryota</taxon>
        <taxon>Metazoa</taxon>
        <taxon>Spiralia</taxon>
        <taxon>Lophotrochozoa</taxon>
        <taxon>Mollusca</taxon>
        <taxon>Bivalvia</taxon>
        <taxon>Autobranchia</taxon>
        <taxon>Heteroconchia</taxon>
        <taxon>Euheterodonta</taxon>
        <taxon>Imparidentia</taxon>
        <taxon>Neoheterodontei</taxon>
        <taxon>Myida</taxon>
        <taxon>Dreissenoidea</taxon>
        <taxon>Dreissenidae</taxon>
        <taxon>Dreissena</taxon>
    </lineage>
</organism>
<dbReference type="EMBL" id="JAIWYP010000007">
    <property type="protein sequence ID" value="KAH3793955.1"/>
    <property type="molecule type" value="Genomic_DNA"/>
</dbReference>
<dbReference type="Proteomes" id="UP000828390">
    <property type="component" value="Unassembled WGS sequence"/>
</dbReference>